<dbReference type="STRING" id="225324.SAMN02745126_02137"/>
<dbReference type="Proteomes" id="UP000190092">
    <property type="component" value="Unassembled WGS sequence"/>
</dbReference>
<reference evidence="2" key="1">
    <citation type="submission" date="2017-02" db="EMBL/GenBank/DDBJ databases">
        <authorList>
            <person name="Varghese N."/>
            <person name="Submissions S."/>
        </authorList>
    </citation>
    <scope>NUCLEOTIDE SEQUENCE [LARGE SCALE GENOMIC DNA]</scope>
    <source>
        <strain evidence="2">ATCC 27094</strain>
    </source>
</reference>
<evidence type="ECO:0000313" key="1">
    <source>
        <dbReference type="EMBL" id="SJZ74898.1"/>
    </source>
</evidence>
<dbReference type="EMBL" id="FUWJ01000002">
    <property type="protein sequence ID" value="SJZ74898.1"/>
    <property type="molecule type" value="Genomic_DNA"/>
</dbReference>
<organism evidence="1 2">
    <name type="scientific">Enhydrobacter aerosaccus</name>
    <dbReference type="NCBI Taxonomy" id="225324"/>
    <lineage>
        <taxon>Bacteria</taxon>
        <taxon>Pseudomonadati</taxon>
        <taxon>Pseudomonadota</taxon>
        <taxon>Alphaproteobacteria</taxon>
        <taxon>Hyphomicrobiales</taxon>
        <taxon>Enhydrobacter</taxon>
    </lineage>
</organism>
<sequence length="221" mass="22285">MDDAGVVFGQGAVLPDEVMGGAADMGVVDGGANDGVVIGVVIVDIAGGGARPCAPSSVEPSGMPMRLAPEPEPIPGMPDVEALDVVEGSTLEVAQPLDAAPVVPPPSNIDDVALEEEPADALAPTPWPIVGSATAEQGAGVGLMPGDGSSMAPRGIPVCWTLELGPMPSGVVMPSGEEEPPEVWARTVPQTRREVATKASTSLIVMVHPQLVVIAPDLESI</sequence>
<name>A0A1T4N7U1_9HYPH</name>
<keyword evidence="2" id="KW-1185">Reference proteome</keyword>
<protein>
    <submittedName>
        <fullName evidence="1">Uncharacterized protein</fullName>
    </submittedName>
</protein>
<evidence type="ECO:0000313" key="2">
    <source>
        <dbReference type="Proteomes" id="UP000190092"/>
    </source>
</evidence>
<accession>A0A1T4N7U1</accession>
<dbReference type="RefSeq" id="WP_085933853.1">
    <property type="nucleotide sequence ID" value="NZ_FUWJ01000002.1"/>
</dbReference>
<proteinExistence type="predicted"/>
<gene>
    <name evidence="1" type="ORF">SAMN02745126_02137</name>
</gene>
<dbReference type="AlphaFoldDB" id="A0A1T4N7U1"/>